<proteinExistence type="predicted"/>
<feature type="signal peptide" evidence="1">
    <location>
        <begin position="1"/>
        <end position="18"/>
    </location>
</feature>
<accession>A0ABT3AE73</accession>
<organism evidence="2 3">
    <name type="scientific">Ruegeria aquimaris</name>
    <dbReference type="NCBI Taxonomy" id="2984333"/>
    <lineage>
        <taxon>Bacteria</taxon>
        <taxon>Pseudomonadati</taxon>
        <taxon>Pseudomonadota</taxon>
        <taxon>Alphaproteobacteria</taxon>
        <taxon>Rhodobacterales</taxon>
        <taxon>Roseobacteraceae</taxon>
        <taxon>Ruegeria</taxon>
    </lineage>
</organism>
<gene>
    <name evidence="2" type="ORF">OE747_01345</name>
</gene>
<sequence>MRLIVSLFVWLLTVPASADPEFWRHEWPRTDFSRSSVENWGEILSGGPPKDGIPALSNPDFLPVAAVSGINGREPVITLELADEVPRAYPIRYLIWHEIVNDRLGDLAYAVTFCPLCNSALIFDRRTDHGILTFGVTGKLRNSDMVMYDRETESWWQQAEGRAIVGALTGMRLAALPGWMESLDAFRSRNPDGLVMAEPDHARPYGRNPYRGYDTASRPFLYSGEPPPHGIAPLARVVRVADRAWPLERLARARRLTEAEVTLSWEQGVASALDTEEIGMGRDIGSVRVQDAQGRDLPHDVMFAFAFHALWPQGTWMLGR</sequence>
<dbReference type="RefSeq" id="WP_263826812.1">
    <property type="nucleotide sequence ID" value="NZ_JAOWLB010000001.1"/>
</dbReference>
<name>A0ABT3AE73_9RHOB</name>
<dbReference type="EMBL" id="JAOWLB010000001">
    <property type="protein sequence ID" value="MCV2886962.1"/>
    <property type="molecule type" value="Genomic_DNA"/>
</dbReference>
<keyword evidence="3" id="KW-1185">Reference proteome</keyword>
<protein>
    <submittedName>
        <fullName evidence="2">DUF3179 domain-containing protein</fullName>
    </submittedName>
</protein>
<dbReference type="InterPro" id="IPR021516">
    <property type="entry name" value="DUF3179"/>
</dbReference>
<dbReference type="Proteomes" id="UP001320899">
    <property type="component" value="Unassembled WGS sequence"/>
</dbReference>
<evidence type="ECO:0000256" key="1">
    <source>
        <dbReference type="SAM" id="SignalP"/>
    </source>
</evidence>
<comment type="caution">
    <text evidence="2">The sequence shown here is derived from an EMBL/GenBank/DDBJ whole genome shotgun (WGS) entry which is preliminary data.</text>
</comment>
<evidence type="ECO:0000313" key="2">
    <source>
        <dbReference type="EMBL" id="MCV2886962.1"/>
    </source>
</evidence>
<feature type="chain" id="PRO_5047411625" evidence="1">
    <location>
        <begin position="19"/>
        <end position="320"/>
    </location>
</feature>
<keyword evidence="1" id="KW-0732">Signal</keyword>
<reference evidence="2 3" key="1">
    <citation type="submission" date="2022-10" db="EMBL/GenBank/DDBJ databases">
        <title>Ruegeria sp. nov., isolated from ocean surface sediments.</title>
        <authorList>
            <person name="He W."/>
            <person name="Xue H.-P."/>
            <person name="Zhang D.-F."/>
        </authorList>
    </citation>
    <scope>NUCLEOTIDE SEQUENCE [LARGE SCALE GENOMIC DNA]</scope>
    <source>
        <strain evidence="2 3">XHP0148</strain>
    </source>
</reference>
<dbReference type="Pfam" id="PF11376">
    <property type="entry name" value="DUF3179"/>
    <property type="match status" value="1"/>
</dbReference>
<evidence type="ECO:0000313" key="3">
    <source>
        <dbReference type="Proteomes" id="UP001320899"/>
    </source>
</evidence>